<dbReference type="InterPro" id="IPR003593">
    <property type="entry name" value="AAA+_ATPase"/>
</dbReference>
<dbReference type="Gene3D" id="3.40.50.300">
    <property type="entry name" value="P-loop containing nucleotide triphosphate hydrolases"/>
    <property type="match status" value="1"/>
</dbReference>
<dbReference type="CDD" id="cd03255">
    <property type="entry name" value="ABC_MJ0796_LolCDE_FtsE"/>
    <property type="match status" value="1"/>
</dbReference>
<dbReference type="GO" id="GO:0016887">
    <property type="term" value="F:ATP hydrolysis activity"/>
    <property type="evidence" value="ECO:0007669"/>
    <property type="project" value="InterPro"/>
</dbReference>
<dbReference type="Pfam" id="PF00005">
    <property type="entry name" value="ABC_tran"/>
    <property type="match status" value="1"/>
</dbReference>
<evidence type="ECO:0000256" key="3">
    <source>
        <dbReference type="ARBA" id="ARBA00022741"/>
    </source>
</evidence>
<comment type="similarity">
    <text evidence="1">Belongs to the ABC transporter superfamily.</text>
</comment>
<name>A0A7G9GRJ8_9FIRM</name>
<evidence type="ECO:0000256" key="1">
    <source>
        <dbReference type="ARBA" id="ARBA00005417"/>
    </source>
</evidence>
<dbReference type="PROSITE" id="PS00211">
    <property type="entry name" value="ABC_TRANSPORTER_1"/>
    <property type="match status" value="1"/>
</dbReference>
<dbReference type="KEGG" id="ehn:H9Q80_05640"/>
<keyword evidence="3" id="KW-0547">Nucleotide-binding</keyword>
<evidence type="ECO:0000256" key="4">
    <source>
        <dbReference type="ARBA" id="ARBA00022840"/>
    </source>
</evidence>
<dbReference type="InterPro" id="IPR017871">
    <property type="entry name" value="ABC_transporter-like_CS"/>
</dbReference>
<sequence>MLRCESLKKEFYYGNSIQSVLRKVDLSVKKGEIITIMGKSGNGKTTLLNCLSLLESPDDGKIYYEDKLIDFNDTKNLEKFRRENIGYVFQNPNLIPCLNVVENLIIAIHEKQSYAKKRRKALEMLGLLGMVNKEKQSISTMSGGELQRVSILRALINNPKIIFCDEPTGALDEENSNNVMSILIKLTKMYNTTLVIVTHDQNVAKVGDNQYVMREGKLYESE</sequence>
<evidence type="ECO:0000313" key="7">
    <source>
        <dbReference type="Proteomes" id="UP000515856"/>
    </source>
</evidence>
<evidence type="ECO:0000259" key="5">
    <source>
        <dbReference type="PROSITE" id="PS50893"/>
    </source>
</evidence>
<gene>
    <name evidence="6" type="ORF">H9Q80_05640</name>
</gene>
<dbReference type="PANTHER" id="PTHR42798:SF7">
    <property type="entry name" value="ALPHA-D-RIBOSE 1-METHYLPHOSPHONATE 5-TRIPHOSPHATE SYNTHASE SUBUNIT PHNL"/>
    <property type="match status" value="1"/>
</dbReference>
<dbReference type="Proteomes" id="UP000515856">
    <property type="component" value="Chromosome"/>
</dbReference>
<dbReference type="InterPro" id="IPR003439">
    <property type="entry name" value="ABC_transporter-like_ATP-bd"/>
</dbReference>
<organism evidence="6 7">
    <name type="scientific">[Eubacterium] hominis</name>
    <dbReference type="NCBI Taxonomy" id="2764325"/>
    <lineage>
        <taxon>Bacteria</taxon>
        <taxon>Bacillati</taxon>
        <taxon>Bacillota</taxon>
        <taxon>Erysipelotrichia</taxon>
        <taxon>Erysipelotrichales</taxon>
        <taxon>Erysipelotrichaceae</taxon>
        <taxon>Amedibacillus</taxon>
    </lineage>
</organism>
<protein>
    <submittedName>
        <fullName evidence="6">ABC transporter ATP-binding protein</fullName>
    </submittedName>
</protein>
<evidence type="ECO:0000313" key="6">
    <source>
        <dbReference type="EMBL" id="QNM13430.1"/>
    </source>
</evidence>
<dbReference type="InterPro" id="IPR027417">
    <property type="entry name" value="P-loop_NTPase"/>
</dbReference>
<proteinExistence type="inferred from homology"/>
<dbReference type="InterPro" id="IPR017911">
    <property type="entry name" value="MacB-like_ATP-bd"/>
</dbReference>
<keyword evidence="7" id="KW-1185">Reference proteome</keyword>
<accession>A0A7G9GRJ8</accession>
<dbReference type="PROSITE" id="PS50893">
    <property type="entry name" value="ABC_TRANSPORTER_2"/>
    <property type="match status" value="1"/>
</dbReference>
<keyword evidence="4 6" id="KW-0067">ATP-binding</keyword>
<reference evidence="6 7" key="1">
    <citation type="submission" date="2020-08" db="EMBL/GenBank/DDBJ databases">
        <authorList>
            <person name="Liu C."/>
            <person name="Sun Q."/>
        </authorList>
    </citation>
    <scope>NUCLEOTIDE SEQUENCE [LARGE SCALE GENOMIC DNA]</scope>
    <source>
        <strain evidence="6 7">NSJ-61</strain>
    </source>
</reference>
<dbReference type="AlphaFoldDB" id="A0A7G9GRJ8"/>
<dbReference type="PANTHER" id="PTHR42798">
    <property type="entry name" value="LIPOPROTEIN-RELEASING SYSTEM ATP-BINDING PROTEIN LOLD"/>
    <property type="match status" value="1"/>
</dbReference>
<dbReference type="GO" id="GO:0005524">
    <property type="term" value="F:ATP binding"/>
    <property type="evidence" value="ECO:0007669"/>
    <property type="project" value="UniProtKB-KW"/>
</dbReference>
<dbReference type="EMBL" id="CP060636">
    <property type="protein sequence ID" value="QNM13430.1"/>
    <property type="molecule type" value="Genomic_DNA"/>
</dbReference>
<feature type="domain" description="ABC transporter" evidence="5">
    <location>
        <begin position="2"/>
        <end position="222"/>
    </location>
</feature>
<dbReference type="SUPFAM" id="SSF52540">
    <property type="entry name" value="P-loop containing nucleoside triphosphate hydrolases"/>
    <property type="match status" value="1"/>
</dbReference>
<evidence type="ECO:0000256" key="2">
    <source>
        <dbReference type="ARBA" id="ARBA00022448"/>
    </source>
</evidence>
<keyword evidence="2" id="KW-0813">Transport</keyword>
<dbReference type="SMART" id="SM00382">
    <property type="entry name" value="AAA"/>
    <property type="match status" value="1"/>
</dbReference>
<dbReference type="RefSeq" id="WP_117536601.1">
    <property type="nucleotide sequence ID" value="NZ_CP060636.1"/>
</dbReference>